<protein>
    <submittedName>
        <fullName evidence="1">Uncharacterized protein</fullName>
    </submittedName>
</protein>
<name>A0AAD2H9Y7_9AGAR</name>
<dbReference type="AlphaFoldDB" id="A0AAD2H9Y7"/>
<reference evidence="1" key="1">
    <citation type="submission" date="2023-11" db="EMBL/GenBank/DDBJ databases">
        <authorList>
            <person name="De Vega J J."/>
            <person name="De Vega J J."/>
        </authorList>
    </citation>
    <scope>NUCLEOTIDE SEQUENCE</scope>
</reference>
<accession>A0AAD2H9Y7</accession>
<organism evidence="1 2">
    <name type="scientific">Mycena citricolor</name>
    <dbReference type="NCBI Taxonomy" id="2018698"/>
    <lineage>
        <taxon>Eukaryota</taxon>
        <taxon>Fungi</taxon>
        <taxon>Dikarya</taxon>
        <taxon>Basidiomycota</taxon>
        <taxon>Agaricomycotina</taxon>
        <taxon>Agaricomycetes</taxon>
        <taxon>Agaricomycetidae</taxon>
        <taxon>Agaricales</taxon>
        <taxon>Marasmiineae</taxon>
        <taxon>Mycenaceae</taxon>
        <taxon>Mycena</taxon>
    </lineage>
</organism>
<keyword evidence="2" id="KW-1185">Reference proteome</keyword>
<dbReference type="EMBL" id="CAVNYO010000174">
    <property type="protein sequence ID" value="CAK5271717.1"/>
    <property type="molecule type" value="Genomic_DNA"/>
</dbReference>
<sequence length="120" mass="13296">AARHARISSVKRGLLELTTPSKSTTPSYPRIRRMRRSSSHCSWITARISFLLYLRREPELSDFTLANELYSTIPIAGYGLSWGSRVAEGDKGARIRCEHSAAAGFRGMSLMSLSTCIVSC</sequence>
<proteinExistence type="predicted"/>
<dbReference type="Proteomes" id="UP001295794">
    <property type="component" value="Unassembled WGS sequence"/>
</dbReference>
<feature type="non-terminal residue" evidence="1">
    <location>
        <position position="120"/>
    </location>
</feature>
<evidence type="ECO:0000313" key="1">
    <source>
        <dbReference type="EMBL" id="CAK5271717.1"/>
    </source>
</evidence>
<gene>
    <name evidence="1" type="ORF">MYCIT1_LOCUS16972</name>
</gene>
<evidence type="ECO:0000313" key="2">
    <source>
        <dbReference type="Proteomes" id="UP001295794"/>
    </source>
</evidence>
<comment type="caution">
    <text evidence="1">The sequence shown here is derived from an EMBL/GenBank/DDBJ whole genome shotgun (WGS) entry which is preliminary data.</text>
</comment>